<dbReference type="SUPFAM" id="SSF88659">
    <property type="entry name" value="Sigma3 and sigma4 domains of RNA polymerase sigma factors"/>
    <property type="match status" value="1"/>
</dbReference>
<evidence type="ECO:0000313" key="2">
    <source>
        <dbReference type="Proteomes" id="UP001635816"/>
    </source>
</evidence>
<keyword evidence="2" id="KW-1185">Reference proteome</keyword>
<dbReference type="InterPro" id="IPR036388">
    <property type="entry name" value="WH-like_DNA-bd_sf"/>
</dbReference>
<organism evidence="1 2">
    <name type="scientific">Mycolicibacterium nivoides</name>
    <dbReference type="NCBI Taxonomy" id="2487344"/>
    <lineage>
        <taxon>Bacteria</taxon>
        <taxon>Bacillati</taxon>
        <taxon>Actinomycetota</taxon>
        <taxon>Actinomycetes</taxon>
        <taxon>Mycobacteriales</taxon>
        <taxon>Mycobacteriaceae</taxon>
        <taxon>Mycolicibacterium</taxon>
    </lineage>
</organism>
<gene>
    <name evidence="1" type="ORF">ACK4CT_35010</name>
</gene>
<name>A0ABW9LK48_9MYCO</name>
<comment type="caution">
    <text evidence="1">The sequence shown here is derived from an EMBL/GenBank/DDBJ whole genome shotgun (WGS) entry which is preliminary data.</text>
</comment>
<sequence length="240" mass="26004">MRGHRAQVSTWLRAAGVTTVEQLFDALGGRDTDSTAALLADHRRGVALASTVLLGAKAVMLSAVARHAPGDSFDERFQVTVDAFLSCALPKVKPSHKYADAQLYWITLRTVTKLHEAPLWVSATEVDDVAGDDVCADIESCLTGDVVLDWALQRGVITAQDHHALKIRFGGDSAVSVREVAAMLGVTEDKLESQLRRATKRLRDAVIAHRDDLDRVCIAARWNRDERSAPQLVADTGAAA</sequence>
<dbReference type="RefSeq" id="WP_409545898.1">
    <property type="nucleotide sequence ID" value="NZ_JBKBDD010000023.1"/>
</dbReference>
<accession>A0ABW9LK48</accession>
<dbReference type="Proteomes" id="UP001635816">
    <property type="component" value="Unassembled WGS sequence"/>
</dbReference>
<dbReference type="InterPro" id="IPR013324">
    <property type="entry name" value="RNA_pol_sigma_r3/r4-like"/>
</dbReference>
<evidence type="ECO:0008006" key="3">
    <source>
        <dbReference type="Google" id="ProtNLM"/>
    </source>
</evidence>
<dbReference type="Gene3D" id="1.10.10.10">
    <property type="entry name" value="Winged helix-like DNA-binding domain superfamily/Winged helix DNA-binding domain"/>
    <property type="match status" value="1"/>
</dbReference>
<reference evidence="1 2" key="1">
    <citation type="submission" date="2024-12" db="EMBL/GenBank/DDBJ databases">
        <title>The coexistence of Mycolicibacterium septicum and Mycolicibacterium nivoides in clinical samples.</title>
        <authorList>
            <person name="Wang C."/>
            <person name="Feng Y."/>
            <person name="Zong Z."/>
        </authorList>
    </citation>
    <scope>NUCLEOTIDE SEQUENCE [LARGE SCALE GENOMIC DNA]</scope>
    <source>
        <strain evidence="1 2">120309</strain>
    </source>
</reference>
<evidence type="ECO:0000313" key="1">
    <source>
        <dbReference type="EMBL" id="MFN6548386.1"/>
    </source>
</evidence>
<protein>
    <recommendedName>
        <fullName evidence="3">RNA polymerase sigma-70 region 4 domain-containing protein</fullName>
    </recommendedName>
</protein>
<dbReference type="EMBL" id="JBKBDD010000023">
    <property type="protein sequence ID" value="MFN6548386.1"/>
    <property type="molecule type" value="Genomic_DNA"/>
</dbReference>
<proteinExistence type="predicted"/>